<gene>
    <name evidence="10" type="ORF">Airi02_034510</name>
</gene>
<dbReference type="Proteomes" id="UP001165074">
    <property type="component" value="Unassembled WGS sequence"/>
</dbReference>
<dbReference type="PIRSF" id="PIRSF001486">
    <property type="entry name" value="CatC"/>
    <property type="match status" value="1"/>
</dbReference>
<evidence type="ECO:0000256" key="8">
    <source>
        <dbReference type="PIRNR" id="PIRNR001486"/>
    </source>
</evidence>
<evidence type="ECO:0000256" key="2">
    <source>
        <dbReference type="ARBA" id="ARBA00005193"/>
    </source>
</evidence>
<keyword evidence="7 8" id="KW-0413">Isomerase</keyword>
<evidence type="ECO:0000313" key="11">
    <source>
        <dbReference type="Proteomes" id="UP001165074"/>
    </source>
</evidence>
<dbReference type="EC" id="5.3.3.4" evidence="5 8"/>
<sequence>MEFLVHVEVTWPPGTDPELKEELFQQELRRGRELAREGLCKRLWRIPGRWANYGLYEAPDATAVHEAVSSLPLWPWMDVEVIPLAEHPNDPRKLGIAP</sequence>
<dbReference type="RefSeq" id="WP_285572494.1">
    <property type="nucleotide sequence ID" value="NZ_BSTK01000004.1"/>
</dbReference>
<keyword evidence="11" id="KW-1185">Reference proteome</keyword>
<dbReference type="EMBL" id="BSTK01000004">
    <property type="protein sequence ID" value="GLY85522.1"/>
    <property type="molecule type" value="Genomic_DNA"/>
</dbReference>
<comment type="pathway">
    <text evidence="2 8">Aromatic compound metabolism; beta-ketoadipate pathway; 5-oxo-4,5-dihydro-2-furylacetate from catechol: step 3/3.</text>
</comment>
<evidence type="ECO:0000256" key="6">
    <source>
        <dbReference type="ARBA" id="ARBA00022797"/>
    </source>
</evidence>
<evidence type="ECO:0000256" key="4">
    <source>
        <dbReference type="ARBA" id="ARBA00011365"/>
    </source>
</evidence>
<proteinExistence type="inferred from homology"/>
<comment type="catalytic activity">
    <reaction evidence="1 8">
        <text>(S)-muconolactone = (4,5-dihydro-5-oxofuran-2-yl)-acetate</text>
        <dbReference type="Rhea" id="RHEA:12348"/>
        <dbReference type="ChEBI" id="CHEBI:58425"/>
        <dbReference type="ChEBI" id="CHEBI:58736"/>
        <dbReference type="EC" id="5.3.3.4"/>
    </reaction>
</comment>
<comment type="similarity">
    <text evidence="3 8">Belongs to the muconolactone Delta-isomerase family.</text>
</comment>
<accession>A0A9W6W091</accession>
<organism evidence="10 11">
    <name type="scientific">Actinoallomurus iriomotensis</name>
    <dbReference type="NCBI Taxonomy" id="478107"/>
    <lineage>
        <taxon>Bacteria</taxon>
        <taxon>Bacillati</taxon>
        <taxon>Actinomycetota</taxon>
        <taxon>Actinomycetes</taxon>
        <taxon>Streptosporangiales</taxon>
        <taxon>Thermomonosporaceae</taxon>
        <taxon>Actinoallomurus</taxon>
    </lineage>
</organism>
<evidence type="ECO:0000256" key="5">
    <source>
        <dbReference type="ARBA" id="ARBA00012070"/>
    </source>
</evidence>
<evidence type="ECO:0000259" key="9">
    <source>
        <dbReference type="Pfam" id="PF02426"/>
    </source>
</evidence>
<name>A0A9W6W091_9ACTN</name>
<dbReference type="InterPro" id="IPR003464">
    <property type="entry name" value="Muconolactone_d_Isoase"/>
</dbReference>
<evidence type="ECO:0000256" key="7">
    <source>
        <dbReference type="ARBA" id="ARBA00023235"/>
    </source>
</evidence>
<keyword evidence="6 8" id="KW-0058">Aromatic hydrocarbons catabolism</keyword>
<dbReference type="GO" id="GO:0016159">
    <property type="term" value="F:muconolactone delta-isomerase activity"/>
    <property type="evidence" value="ECO:0007669"/>
    <property type="project" value="UniProtKB-EC"/>
</dbReference>
<comment type="subunit">
    <text evidence="4">Homodecamer.</text>
</comment>
<dbReference type="SUPFAM" id="SSF54909">
    <property type="entry name" value="Dimeric alpha+beta barrel"/>
    <property type="match status" value="1"/>
</dbReference>
<evidence type="ECO:0000256" key="1">
    <source>
        <dbReference type="ARBA" id="ARBA00001739"/>
    </source>
</evidence>
<evidence type="ECO:0000256" key="3">
    <source>
        <dbReference type="ARBA" id="ARBA00010882"/>
    </source>
</evidence>
<dbReference type="InterPro" id="IPR011008">
    <property type="entry name" value="Dimeric_a/b-barrel"/>
</dbReference>
<protein>
    <recommendedName>
        <fullName evidence="5 8">Muconolactone Delta-isomerase</fullName>
        <shortName evidence="8">MIase</shortName>
        <ecNumber evidence="5 8">5.3.3.4</ecNumber>
    </recommendedName>
</protein>
<dbReference type="AlphaFoldDB" id="A0A9W6W091"/>
<dbReference type="InterPro" id="IPR026029">
    <property type="entry name" value="MLI_dom"/>
</dbReference>
<comment type="caution">
    <text evidence="10">The sequence shown here is derived from an EMBL/GenBank/DDBJ whole genome shotgun (WGS) entry which is preliminary data.</text>
</comment>
<dbReference type="Pfam" id="PF02426">
    <property type="entry name" value="MIase"/>
    <property type="match status" value="1"/>
</dbReference>
<dbReference type="Gene3D" id="3.30.70.1060">
    <property type="entry name" value="Dimeric alpha+beta barrel"/>
    <property type="match status" value="1"/>
</dbReference>
<evidence type="ECO:0000313" key="10">
    <source>
        <dbReference type="EMBL" id="GLY85522.1"/>
    </source>
</evidence>
<reference evidence="10" key="1">
    <citation type="submission" date="2023-03" db="EMBL/GenBank/DDBJ databases">
        <title>Actinoallomurus iriomotensis NBRC 103684.</title>
        <authorList>
            <person name="Ichikawa N."/>
            <person name="Sato H."/>
            <person name="Tonouchi N."/>
        </authorList>
    </citation>
    <scope>NUCLEOTIDE SEQUENCE</scope>
    <source>
        <strain evidence="10">NBRC 103684</strain>
    </source>
</reference>
<feature type="domain" description="Muconolactone isomerase" evidence="9">
    <location>
        <begin position="1"/>
        <end position="90"/>
    </location>
</feature>